<evidence type="ECO:0000259" key="8">
    <source>
        <dbReference type="Pfam" id="PF08281"/>
    </source>
</evidence>
<comment type="caution">
    <text evidence="9">The sequence shown here is derived from an EMBL/GenBank/DDBJ whole genome shotgun (WGS) entry which is preliminary data.</text>
</comment>
<dbReference type="EMBL" id="MHWE01000019">
    <property type="protein sequence ID" value="OHB03341.1"/>
    <property type="molecule type" value="Genomic_DNA"/>
</dbReference>
<dbReference type="InterPro" id="IPR013249">
    <property type="entry name" value="RNA_pol_sigma70_r4_t2"/>
</dbReference>
<dbReference type="NCBIfam" id="TIGR02937">
    <property type="entry name" value="sigma70-ECF"/>
    <property type="match status" value="1"/>
</dbReference>
<dbReference type="Pfam" id="PF04542">
    <property type="entry name" value="Sigma70_r2"/>
    <property type="match status" value="1"/>
</dbReference>
<organism evidence="9 10">
    <name type="scientific">Candidatus Zambryskibacteria bacterium RIFCSPLOWO2_01_FULL_45_21</name>
    <dbReference type="NCBI Taxonomy" id="1802761"/>
    <lineage>
        <taxon>Bacteria</taxon>
        <taxon>Candidatus Zambryskiibacteriota</taxon>
    </lineage>
</organism>
<dbReference type="InterPro" id="IPR013324">
    <property type="entry name" value="RNA_pol_sigma_r3/r4-like"/>
</dbReference>
<dbReference type="Pfam" id="PF08281">
    <property type="entry name" value="Sigma70_r4_2"/>
    <property type="match status" value="1"/>
</dbReference>
<dbReference type="PROSITE" id="PS01063">
    <property type="entry name" value="SIGMA70_ECF"/>
    <property type="match status" value="1"/>
</dbReference>
<evidence type="ECO:0000256" key="1">
    <source>
        <dbReference type="ARBA" id="ARBA00010641"/>
    </source>
</evidence>
<dbReference type="PANTHER" id="PTHR43133:SF60">
    <property type="entry name" value="RNA POLYMERASE SIGMA FACTOR SIGV"/>
    <property type="match status" value="1"/>
</dbReference>
<reference evidence="9 10" key="1">
    <citation type="journal article" date="2016" name="Nat. Commun.">
        <title>Thousands of microbial genomes shed light on interconnected biogeochemical processes in an aquifer system.</title>
        <authorList>
            <person name="Anantharaman K."/>
            <person name="Brown C.T."/>
            <person name="Hug L.A."/>
            <person name="Sharon I."/>
            <person name="Castelle C.J."/>
            <person name="Probst A.J."/>
            <person name="Thomas B.C."/>
            <person name="Singh A."/>
            <person name="Wilkins M.J."/>
            <person name="Karaoz U."/>
            <person name="Brodie E.L."/>
            <person name="Williams K.H."/>
            <person name="Hubbard S.S."/>
            <person name="Banfield J.F."/>
        </authorList>
    </citation>
    <scope>NUCLEOTIDE SEQUENCE [LARGE SCALE GENOMIC DNA]</scope>
</reference>
<proteinExistence type="inferred from homology"/>
<dbReference type="GO" id="GO:0003677">
    <property type="term" value="F:DNA binding"/>
    <property type="evidence" value="ECO:0007669"/>
    <property type="project" value="UniProtKB-KW"/>
</dbReference>
<keyword evidence="3 6" id="KW-0731">Sigma factor</keyword>
<dbReference type="SUPFAM" id="SSF88659">
    <property type="entry name" value="Sigma3 and sigma4 domains of RNA polymerase sigma factors"/>
    <property type="match status" value="1"/>
</dbReference>
<dbReference type="Gene3D" id="1.10.10.10">
    <property type="entry name" value="Winged helix-like DNA-binding domain superfamily/Winged helix DNA-binding domain"/>
    <property type="match status" value="1"/>
</dbReference>
<evidence type="ECO:0000256" key="4">
    <source>
        <dbReference type="ARBA" id="ARBA00023125"/>
    </source>
</evidence>
<evidence type="ECO:0000259" key="7">
    <source>
        <dbReference type="Pfam" id="PF04542"/>
    </source>
</evidence>
<dbReference type="GO" id="GO:0006352">
    <property type="term" value="P:DNA-templated transcription initiation"/>
    <property type="evidence" value="ECO:0007669"/>
    <property type="project" value="InterPro"/>
</dbReference>
<dbReference type="InterPro" id="IPR007627">
    <property type="entry name" value="RNA_pol_sigma70_r2"/>
</dbReference>
<comment type="similarity">
    <text evidence="1 6">Belongs to the sigma-70 factor family. ECF subfamily.</text>
</comment>
<dbReference type="InterPro" id="IPR000838">
    <property type="entry name" value="RNA_pol_sigma70_ECF_CS"/>
</dbReference>
<sequence length="167" mass="19972">MTREQDMRKEFETAYENYADALFRHCFFRVSSRETALDLVQESFLKTWDYMQKGEKIINLKSFLYRVVNNSIIDFYRKRKSESLDALAEDGFDPPVRHNEDIMSQTEYNRAISFFEKLSEQYRSVMIMRFIDGMAIPEIAEILNETENNVSVRIHRGLEKIRKLMEI</sequence>
<dbReference type="Gene3D" id="1.10.1740.10">
    <property type="match status" value="1"/>
</dbReference>
<evidence type="ECO:0000313" key="9">
    <source>
        <dbReference type="EMBL" id="OHB03341.1"/>
    </source>
</evidence>
<dbReference type="SUPFAM" id="SSF88946">
    <property type="entry name" value="Sigma2 domain of RNA polymerase sigma factors"/>
    <property type="match status" value="1"/>
</dbReference>
<feature type="domain" description="RNA polymerase sigma factor 70 region 4 type 2" evidence="8">
    <location>
        <begin position="115"/>
        <end position="161"/>
    </location>
</feature>
<evidence type="ECO:0000256" key="2">
    <source>
        <dbReference type="ARBA" id="ARBA00023015"/>
    </source>
</evidence>
<gene>
    <name evidence="9" type="ORF">A3B14_00315</name>
</gene>
<dbReference type="InterPro" id="IPR014284">
    <property type="entry name" value="RNA_pol_sigma-70_dom"/>
</dbReference>
<dbReference type="PANTHER" id="PTHR43133">
    <property type="entry name" value="RNA POLYMERASE ECF-TYPE SIGMA FACTO"/>
    <property type="match status" value="1"/>
</dbReference>
<feature type="domain" description="RNA polymerase sigma-70 region 2" evidence="7">
    <location>
        <begin position="15"/>
        <end position="80"/>
    </location>
</feature>
<name>A0A1G2U1E1_9BACT</name>
<evidence type="ECO:0000256" key="5">
    <source>
        <dbReference type="ARBA" id="ARBA00023163"/>
    </source>
</evidence>
<dbReference type="Proteomes" id="UP000176800">
    <property type="component" value="Unassembled WGS sequence"/>
</dbReference>
<evidence type="ECO:0000256" key="6">
    <source>
        <dbReference type="RuleBase" id="RU000716"/>
    </source>
</evidence>
<dbReference type="GO" id="GO:0016987">
    <property type="term" value="F:sigma factor activity"/>
    <property type="evidence" value="ECO:0007669"/>
    <property type="project" value="UniProtKB-KW"/>
</dbReference>
<keyword evidence="2 6" id="KW-0805">Transcription regulation</keyword>
<evidence type="ECO:0000256" key="3">
    <source>
        <dbReference type="ARBA" id="ARBA00023082"/>
    </source>
</evidence>
<protein>
    <recommendedName>
        <fullName evidence="6">RNA polymerase sigma factor</fullName>
    </recommendedName>
</protein>
<dbReference type="InterPro" id="IPR039425">
    <property type="entry name" value="RNA_pol_sigma-70-like"/>
</dbReference>
<dbReference type="CDD" id="cd06171">
    <property type="entry name" value="Sigma70_r4"/>
    <property type="match status" value="1"/>
</dbReference>
<dbReference type="InterPro" id="IPR013325">
    <property type="entry name" value="RNA_pol_sigma_r2"/>
</dbReference>
<dbReference type="InterPro" id="IPR036388">
    <property type="entry name" value="WH-like_DNA-bd_sf"/>
</dbReference>
<keyword evidence="5 6" id="KW-0804">Transcription</keyword>
<accession>A0A1G2U1E1</accession>
<evidence type="ECO:0000313" key="10">
    <source>
        <dbReference type="Proteomes" id="UP000176800"/>
    </source>
</evidence>
<dbReference type="AlphaFoldDB" id="A0A1G2U1E1"/>
<keyword evidence="4 6" id="KW-0238">DNA-binding</keyword>